<dbReference type="PROSITE" id="PS00211">
    <property type="entry name" value="ABC_TRANSPORTER_1"/>
    <property type="match status" value="1"/>
</dbReference>
<gene>
    <name evidence="11" type="ORF">VKT23_003101</name>
</gene>
<evidence type="ECO:0000256" key="7">
    <source>
        <dbReference type="ARBA" id="ARBA00023136"/>
    </source>
</evidence>
<comment type="subcellular location">
    <subcellularLocation>
        <location evidence="1">Membrane</location>
    </subcellularLocation>
</comment>
<dbReference type="Pfam" id="PF00664">
    <property type="entry name" value="ABC_membrane"/>
    <property type="match status" value="2"/>
</dbReference>
<sequence>MSKVSESASTVRILTSSTVQMILCILLVGLSIQGPRHCYPSSLSIPKYISSITLAYVTLLRFFTLISGNALSKIARYHFEILLLVILVVYVYRDLYPLSTYTKIPQDLCEGWLLWAKLLCLAIASVAIPLTAPREYRVAEPGSTLKLNHEQTASWASLLFYSFLDSIVFKAYRSPQPSLEDLPPLADYDHAGNLKTTSFPYLDVFSGAKKTRHIFFGLMYIFRWDYFILAVMSVVEIVTSFAGPIGINRLLNYIEKGGQQVDIRPWFWILLLFFGSIFRSLAAEWYEFVATRTVVRTEAILTQLVFEHSLRIRPTDADDSKNDSTDASQGSLHAHSASIVGKINNLVTTDLANVIGAKDFVRFIVKIPIQIVLCVVFLYVILGWSAFVGLAAILLCFPIPGWVGKRVHGVQAELMNKTDSRVTSVVEALNLLRMIKLFGWEKKMTEKVDDKRQQELEWLWKRELMDLMINCVKCFDSTAIMKQELTASKVFSTMTVIDMFRDQLYIVFASITSTVSGKVSLDRINDFLHNTELLDTYSEEAKAQAAPQNVIGFQQATFSWSGETKSQTPASNQKFLLKVENELIFRQGRINLIVGPTSSGKTSLLMALLGEMHFIPSSSESWFNLPRSGGVAYAAQESWVQNDTIKGNILFGSPYDVSRYDKVIHQCGLEHDLKLFDAGDLTEIGEKGITLSGGQKARITLARAVYSRADILLLDDVLAALDVHTAKWIVDKCFRGDLIKGRTVLLVTHNVALSEPIADFVVSVRSDGCAVGRDSLKEAIRGDKQLQIEVEKNKEMLDRAEETIDATVDAAKDKGNESKSGKLIIEEEKETGRVSWSAIFLYINALGGNHRIFFNACFIATMVLSNLSINAQTYFLGYWASQYDDRPANEVHVFFNLALILFSAVFWHVICRLVYFKGALRASGSIHHRLIEAVFGTTLRWLDTTPMSRIVTRTTQDMTVVDGPLRRVLFGIWNAISFTLIKFAAVVVISPAFFLPAGILILVGWWISQIYMTAQLGIKREMANARSPVLAHLGAALSGLVSIRAYSAEESFIQSSLLKIDNYSKAARTYHGLTRWVTVRLDILSAVFSSALAAYLVYVQTYLNSSTTGFSLNMGVGFSMLTLYLVQILNDFEVQSTYNLVSRGSESDIYLSVERIRQYMEIEQEPKPIKEGDPPAYWPASGDLRVEHLSARYSRDGPEVLHDLSFTVKSGERIGVVGRTGSGKSSLTLSLLRAIVTEGDVYFDGLKTSSINLDSLRSNMTIIPQVPELLSGTLRHNLDPFDQYDDATLNDALRAAGLYSLQESGENGEVRLTLDSSVSSGGTNLSVGQRQILALARAIVRRSKLLILDEATSAIDYQTDAVIQQSLRTELGDDVTLIAIAHRLQTIMDADKIMVLEDGRIVEYDSPKSLMQNETSRLRALVEESEDRDALLATVNCVI</sequence>
<dbReference type="EMBL" id="JBANRG010000003">
    <property type="protein sequence ID" value="KAK7468597.1"/>
    <property type="molecule type" value="Genomic_DNA"/>
</dbReference>
<evidence type="ECO:0000313" key="11">
    <source>
        <dbReference type="EMBL" id="KAK7468597.1"/>
    </source>
</evidence>
<feature type="transmembrane region" description="Helical" evidence="8">
    <location>
        <begin position="995"/>
        <end position="1017"/>
    </location>
</feature>
<dbReference type="SUPFAM" id="SSF52540">
    <property type="entry name" value="P-loop containing nucleoside triphosphate hydrolases"/>
    <property type="match status" value="2"/>
</dbReference>
<dbReference type="CDD" id="cd18596">
    <property type="entry name" value="ABC_6TM_VMR1_D1_like"/>
    <property type="match status" value="1"/>
</dbReference>
<dbReference type="InterPro" id="IPR003439">
    <property type="entry name" value="ABC_transporter-like_ATP-bd"/>
</dbReference>
<keyword evidence="12" id="KW-1185">Reference proteome</keyword>
<evidence type="ECO:0008006" key="13">
    <source>
        <dbReference type="Google" id="ProtNLM"/>
    </source>
</evidence>
<feature type="domain" description="ABC transmembrane type-1" evidence="10">
    <location>
        <begin position="227"/>
        <end position="462"/>
    </location>
</feature>
<dbReference type="InterPro" id="IPR027417">
    <property type="entry name" value="P-loop_NTPase"/>
</dbReference>
<feature type="transmembrane region" description="Helical" evidence="8">
    <location>
        <begin position="226"/>
        <end position="245"/>
    </location>
</feature>
<evidence type="ECO:0000256" key="3">
    <source>
        <dbReference type="ARBA" id="ARBA00022692"/>
    </source>
</evidence>
<evidence type="ECO:0000313" key="12">
    <source>
        <dbReference type="Proteomes" id="UP001498398"/>
    </source>
</evidence>
<feature type="transmembrane region" description="Helical" evidence="8">
    <location>
        <begin position="12"/>
        <end position="33"/>
    </location>
</feature>
<feature type="transmembrane region" description="Helical" evidence="8">
    <location>
        <begin position="1110"/>
        <end position="1129"/>
    </location>
</feature>
<feature type="transmembrane region" description="Helical" evidence="8">
    <location>
        <begin position="75"/>
        <end position="92"/>
    </location>
</feature>
<dbReference type="InterPro" id="IPR017871">
    <property type="entry name" value="ABC_transporter-like_CS"/>
</dbReference>
<evidence type="ECO:0000259" key="10">
    <source>
        <dbReference type="PROSITE" id="PS50929"/>
    </source>
</evidence>
<accession>A0ABR1JW65</accession>
<evidence type="ECO:0000259" key="9">
    <source>
        <dbReference type="PROSITE" id="PS50893"/>
    </source>
</evidence>
<dbReference type="Gene3D" id="1.20.1560.10">
    <property type="entry name" value="ABC transporter type 1, transmembrane domain"/>
    <property type="match status" value="2"/>
</dbReference>
<dbReference type="SUPFAM" id="SSF90123">
    <property type="entry name" value="ABC transporter transmembrane region"/>
    <property type="match status" value="2"/>
</dbReference>
<dbReference type="CDD" id="cd03250">
    <property type="entry name" value="ABCC_MRP_domain1"/>
    <property type="match status" value="1"/>
</dbReference>
<dbReference type="CDD" id="cd18604">
    <property type="entry name" value="ABC_6TM_VMR1_D2_like"/>
    <property type="match status" value="1"/>
</dbReference>
<dbReference type="Proteomes" id="UP001498398">
    <property type="component" value="Unassembled WGS sequence"/>
</dbReference>
<feature type="transmembrane region" description="Helical" evidence="8">
    <location>
        <begin position="369"/>
        <end position="397"/>
    </location>
</feature>
<evidence type="ECO:0000256" key="5">
    <source>
        <dbReference type="ARBA" id="ARBA00022840"/>
    </source>
</evidence>
<dbReference type="InterPro" id="IPR050173">
    <property type="entry name" value="ABC_transporter_C-like"/>
</dbReference>
<dbReference type="Gene3D" id="3.40.50.300">
    <property type="entry name" value="P-loop containing nucleotide triphosphate hydrolases"/>
    <property type="match status" value="2"/>
</dbReference>
<keyword evidence="4" id="KW-0547">Nucleotide-binding</keyword>
<feature type="domain" description="ABC transporter" evidence="9">
    <location>
        <begin position="1184"/>
        <end position="1423"/>
    </location>
</feature>
<feature type="transmembrane region" description="Helical" evidence="8">
    <location>
        <begin position="1083"/>
        <end position="1103"/>
    </location>
</feature>
<feature type="transmembrane region" description="Helical" evidence="8">
    <location>
        <begin position="45"/>
        <end position="63"/>
    </location>
</feature>
<keyword evidence="7 8" id="KW-0472">Membrane</keyword>
<reference evidence="11 12" key="1">
    <citation type="submission" date="2024-01" db="EMBL/GenBank/DDBJ databases">
        <title>A draft genome for the cacao thread blight pathogen Marasmiellus scandens.</title>
        <authorList>
            <person name="Baruah I.K."/>
            <person name="Leung J."/>
            <person name="Bukari Y."/>
            <person name="Amoako-Attah I."/>
            <person name="Meinhardt L.W."/>
            <person name="Bailey B.A."/>
            <person name="Cohen S.P."/>
        </authorList>
    </citation>
    <scope>NUCLEOTIDE SEQUENCE [LARGE SCALE GENOMIC DNA]</scope>
    <source>
        <strain evidence="11 12">GH-19</strain>
    </source>
</reference>
<dbReference type="PROSITE" id="PS50893">
    <property type="entry name" value="ABC_TRANSPORTER_2"/>
    <property type="match status" value="2"/>
</dbReference>
<evidence type="ECO:0000256" key="1">
    <source>
        <dbReference type="ARBA" id="ARBA00004370"/>
    </source>
</evidence>
<comment type="caution">
    <text evidence="11">The sequence shown here is derived from an EMBL/GenBank/DDBJ whole genome shotgun (WGS) entry which is preliminary data.</text>
</comment>
<feature type="transmembrane region" description="Helical" evidence="8">
    <location>
        <begin position="266"/>
        <end position="286"/>
    </location>
</feature>
<keyword evidence="5" id="KW-0067">ATP-binding</keyword>
<keyword evidence="3 8" id="KW-0812">Transmembrane</keyword>
<proteinExistence type="predicted"/>
<dbReference type="SMART" id="SM00382">
    <property type="entry name" value="AAA"/>
    <property type="match status" value="2"/>
</dbReference>
<evidence type="ECO:0000256" key="2">
    <source>
        <dbReference type="ARBA" id="ARBA00022448"/>
    </source>
</evidence>
<feature type="transmembrane region" description="Helical" evidence="8">
    <location>
        <begin position="112"/>
        <end position="132"/>
    </location>
</feature>
<feature type="domain" description="ABC transporter" evidence="9">
    <location>
        <begin position="551"/>
        <end position="790"/>
    </location>
</feature>
<dbReference type="CDD" id="cd03244">
    <property type="entry name" value="ABCC_MRP_domain2"/>
    <property type="match status" value="1"/>
</dbReference>
<keyword evidence="6 8" id="KW-1133">Transmembrane helix</keyword>
<feature type="domain" description="ABC transmembrane type-1" evidence="10">
    <location>
        <begin position="859"/>
        <end position="1132"/>
    </location>
</feature>
<dbReference type="PANTHER" id="PTHR24223:SF356">
    <property type="entry name" value="ATP-BINDING CASSETTE TRANSPORTER ABC4"/>
    <property type="match status" value="1"/>
</dbReference>
<dbReference type="PANTHER" id="PTHR24223">
    <property type="entry name" value="ATP-BINDING CASSETTE SUB-FAMILY C"/>
    <property type="match status" value="1"/>
</dbReference>
<dbReference type="PROSITE" id="PS50929">
    <property type="entry name" value="ABC_TM1F"/>
    <property type="match status" value="2"/>
</dbReference>
<protein>
    <recommendedName>
        <fullName evidence="13">P-loop containing nucleoside triphosphate hydrolase protein</fullName>
    </recommendedName>
</protein>
<dbReference type="InterPro" id="IPR036640">
    <property type="entry name" value="ABC1_TM_sf"/>
</dbReference>
<feature type="transmembrane region" description="Helical" evidence="8">
    <location>
        <begin position="852"/>
        <end position="871"/>
    </location>
</feature>
<evidence type="ECO:0000256" key="8">
    <source>
        <dbReference type="SAM" id="Phobius"/>
    </source>
</evidence>
<dbReference type="InterPro" id="IPR003593">
    <property type="entry name" value="AAA+_ATPase"/>
</dbReference>
<name>A0ABR1JW65_9AGAR</name>
<evidence type="ECO:0000256" key="6">
    <source>
        <dbReference type="ARBA" id="ARBA00022989"/>
    </source>
</evidence>
<organism evidence="11 12">
    <name type="scientific">Marasmiellus scandens</name>
    <dbReference type="NCBI Taxonomy" id="2682957"/>
    <lineage>
        <taxon>Eukaryota</taxon>
        <taxon>Fungi</taxon>
        <taxon>Dikarya</taxon>
        <taxon>Basidiomycota</taxon>
        <taxon>Agaricomycotina</taxon>
        <taxon>Agaricomycetes</taxon>
        <taxon>Agaricomycetidae</taxon>
        <taxon>Agaricales</taxon>
        <taxon>Marasmiineae</taxon>
        <taxon>Omphalotaceae</taxon>
        <taxon>Marasmiellus</taxon>
    </lineage>
</organism>
<feature type="transmembrane region" description="Helical" evidence="8">
    <location>
        <begin position="891"/>
        <end position="915"/>
    </location>
</feature>
<feature type="transmembrane region" description="Helical" evidence="8">
    <location>
        <begin position="1029"/>
        <end position="1047"/>
    </location>
</feature>
<dbReference type="Pfam" id="PF00005">
    <property type="entry name" value="ABC_tran"/>
    <property type="match status" value="2"/>
</dbReference>
<dbReference type="InterPro" id="IPR011527">
    <property type="entry name" value="ABC1_TM_dom"/>
</dbReference>
<evidence type="ECO:0000256" key="4">
    <source>
        <dbReference type="ARBA" id="ARBA00022741"/>
    </source>
</evidence>
<keyword evidence="2" id="KW-0813">Transport</keyword>